<accession>A0ACB7CEJ2</accession>
<keyword evidence="2" id="KW-1185">Reference proteome</keyword>
<evidence type="ECO:0000313" key="2">
    <source>
        <dbReference type="Proteomes" id="UP000768646"/>
    </source>
</evidence>
<dbReference type="EMBL" id="JABTEG010000002">
    <property type="protein sequence ID" value="KAG4305930.1"/>
    <property type="molecule type" value="Genomic_DNA"/>
</dbReference>
<organism evidence="1 2">
    <name type="scientific">Pneumocystis oryctolagi</name>
    <dbReference type="NCBI Taxonomy" id="42067"/>
    <lineage>
        <taxon>Eukaryota</taxon>
        <taxon>Fungi</taxon>
        <taxon>Dikarya</taxon>
        <taxon>Ascomycota</taxon>
        <taxon>Taphrinomycotina</taxon>
        <taxon>Pneumocystomycetes</taxon>
        <taxon>Pneumocystaceae</taxon>
        <taxon>Pneumocystis</taxon>
    </lineage>
</organism>
<comment type="caution">
    <text evidence="1">The sequence shown here is derived from an EMBL/GenBank/DDBJ whole genome shotgun (WGS) entry which is preliminary data.</text>
</comment>
<proteinExistence type="predicted"/>
<gene>
    <name evidence="1" type="ORF">PORY_000840</name>
</gene>
<sequence>MKYCLIMQSIACQRPIYTATYDRSSIGFKAGLVHSRGVSVVLTQPINPEYRSYTHEKPMHHKGGHSISYSVSPSSQKNLDVNIKRKSYSGYLRENISSPSKSYINDVQHSFCADSQSNRPKSDEKMSNMHTKTLIDGHYVPSHRKIDSGEAMHWKAVETNRTSFTRSHKRQEKDSRMSVEMCVNSLYMNTVDQSNLDIENSTTSPVHKKMHKEHSLSPSLKNHNKHRYQLSLQNIEKDVYVESWRSKVFSDESRYLTSKNECSDIKNDCVVTKKRSSREKGKCSYGESEVFCNENKSPLGNKSSLGNKSPLENKSPLRSKSSLGNKSPLENKSPLRSKSSFGNKSPLENKSPLRSKSSLGNKSPLENRSPLGNKSSLENKSPLGNKSLLYNESRSSEKNTYSSSKSSPNTQKHISHNSSIENVFPNLKSTTVFSIVKEISKIDAADLSLDTLKAPKTSSSFCIDLDCSSESPVHKESPFSAPALLSSQRKENNCEDKNKDGVFGKDILNNSSSFRRSVFGNYSSEKSFENIKSSLKEIIQHNKESKKSIESFSSDSYIYSHSEKNNRKHDSFIKFPENTKDNLFSDFIKRPVSVYNNFKFSNLLYKESQDNPASDLDKSFKSEDSFNMNSFIKSETQDNIFQERLTDKRLSFVASKFMKSLDDKKHFIFKEKNIKNVFSRSHNEKQVENDENLRPDDIKFNITNSNYSRTFSETNKNYNTGILSSNNENKNLTLKSLCTMNSYNNNSLRTKSKDMININRYSQVLSQNNRANYDSNDMTSWLLSMKDKYQNIKIEHEICDSPELFTYSDSEYSSTPRLTYTPRLESNSDFDTFSFSKFGNKSFDTVKKTLASLKKK</sequence>
<reference evidence="1 2" key="1">
    <citation type="journal article" date="2021" name="Commun. Biol.">
        <title>Genomic insights into the host specific adaptation of the Pneumocystis genus.</title>
        <authorList>
            <person name="Cisse O.H."/>
            <person name="Ma L."/>
            <person name="Dekker J.P."/>
            <person name="Khil P.P."/>
            <person name="Youn J.-H."/>
            <person name="Brenchley J.M."/>
            <person name="Blair R."/>
            <person name="Pahar B."/>
            <person name="Chabe M."/>
            <person name="Van Rompay K.K.A."/>
            <person name="Keesler R."/>
            <person name="Sukura A."/>
            <person name="Hirsch V."/>
            <person name="Kutty G."/>
            <person name="Liu Y."/>
            <person name="Peng L."/>
            <person name="Chen J."/>
            <person name="Song J."/>
            <person name="Weissenbacher-Lang C."/>
            <person name="Xu J."/>
            <person name="Upham N.S."/>
            <person name="Stajich J.E."/>
            <person name="Cuomo C.A."/>
            <person name="Cushion M.T."/>
            <person name="Kovacs J.A."/>
        </authorList>
    </citation>
    <scope>NUCLEOTIDE SEQUENCE [LARGE SCALE GENOMIC DNA]</scope>
    <source>
        <strain evidence="1 2">RABM</strain>
    </source>
</reference>
<dbReference type="Proteomes" id="UP000768646">
    <property type="component" value="Unassembled WGS sequence"/>
</dbReference>
<evidence type="ECO:0000313" key="1">
    <source>
        <dbReference type="EMBL" id="KAG4305930.1"/>
    </source>
</evidence>
<protein>
    <submittedName>
        <fullName evidence="1">Uncharacterized protein</fullName>
    </submittedName>
</protein>
<name>A0ACB7CEJ2_9ASCO</name>